<comment type="caution">
    <text evidence="2">The sequence shown here is derived from an EMBL/GenBank/DDBJ whole genome shotgun (WGS) entry which is preliminary data.</text>
</comment>
<dbReference type="AlphaFoldDB" id="A0A4C1U534"/>
<sequence length="141" mass="16107">MPAGSTSPEHREATLIVIVFYPWRDPRRSARNCNRRGKPSSSRLKKTDVSLGERSPRRSATRGPPCRRLTELAKRSDPWRPSRRHESNPVALRAEGGCRELLKTNIASATIYGPPRIGPDKSSSRIMDERTRRRRRRPARA</sequence>
<dbReference type="EMBL" id="BGZK01000125">
    <property type="protein sequence ID" value="GBP21084.1"/>
    <property type="molecule type" value="Genomic_DNA"/>
</dbReference>
<keyword evidence="3" id="KW-1185">Reference proteome</keyword>
<feature type="region of interest" description="Disordered" evidence="1">
    <location>
        <begin position="108"/>
        <end position="141"/>
    </location>
</feature>
<evidence type="ECO:0000256" key="1">
    <source>
        <dbReference type="SAM" id="MobiDB-lite"/>
    </source>
</evidence>
<feature type="region of interest" description="Disordered" evidence="1">
    <location>
        <begin position="28"/>
        <end position="92"/>
    </location>
</feature>
<feature type="compositionally biased region" description="Basic residues" evidence="1">
    <location>
        <begin position="29"/>
        <end position="38"/>
    </location>
</feature>
<accession>A0A4C1U534</accession>
<feature type="compositionally biased region" description="Basic residues" evidence="1">
    <location>
        <begin position="132"/>
        <end position="141"/>
    </location>
</feature>
<feature type="compositionally biased region" description="Basic and acidic residues" evidence="1">
    <location>
        <begin position="118"/>
        <end position="131"/>
    </location>
</feature>
<dbReference type="Proteomes" id="UP000299102">
    <property type="component" value="Unassembled WGS sequence"/>
</dbReference>
<evidence type="ECO:0000313" key="3">
    <source>
        <dbReference type="Proteomes" id="UP000299102"/>
    </source>
</evidence>
<gene>
    <name evidence="2" type="ORF">EVAR_11115_1</name>
</gene>
<proteinExistence type="predicted"/>
<organism evidence="2 3">
    <name type="scientific">Eumeta variegata</name>
    <name type="common">Bagworm moth</name>
    <name type="synonym">Eumeta japonica</name>
    <dbReference type="NCBI Taxonomy" id="151549"/>
    <lineage>
        <taxon>Eukaryota</taxon>
        <taxon>Metazoa</taxon>
        <taxon>Ecdysozoa</taxon>
        <taxon>Arthropoda</taxon>
        <taxon>Hexapoda</taxon>
        <taxon>Insecta</taxon>
        <taxon>Pterygota</taxon>
        <taxon>Neoptera</taxon>
        <taxon>Endopterygota</taxon>
        <taxon>Lepidoptera</taxon>
        <taxon>Glossata</taxon>
        <taxon>Ditrysia</taxon>
        <taxon>Tineoidea</taxon>
        <taxon>Psychidae</taxon>
        <taxon>Oiketicinae</taxon>
        <taxon>Eumeta</taxon>
    </lineage>
</organism>
<protein>
    <submittedName>
        <fullName evidence="2">Uncharacterized protein</fullName>
    </submittedName>
</protein>
<name>A0A4C1U534_EUMVA</name>
<feature type="compositionally biased region" description="Basic and acidic residues" evidence="1">
    <location>
        <begin position="68"/>
        <end position="87"/>
    </location>
</feature>
<reference evidence="2 3" key="1">
    <citation type="journal article" date="2019" name="Commun. Biol.">
        <title>The bagworm genome reveals a unique fibroin gene that provides high tensile strength.</title>
        <authorList>
            <person name="Kono N."/>
            <person name="Nakamura H."/>
            <person name="Ohtoshi R."/>
            <person name="Tomita M."/>
            <person name="Numata K."/>
            <person name="Arakawa K."/>
        </authorList>
    </citation>
    <scope>NUCLEOTIDE SEQUENCE [LARGE SCALE GENOMIC DNA]</scope>
</reference>
<evidence type="ECO:0000313" key="2">
    <source>
        <dbReference type="EMBL" id="GBP21084.1"/>
    </source>
</evidence>